<evidence type="ECO:0000256" key="9">
    <source>
        <dbReference type="ARBA" id="ARBA00023049"/>
    </source>
</evidence>
<dbReference type="InterPro" id="IPR041489">
    <property type="entry name" value="PDZ_6"/>
</dbReference>
<keyword evidence="9 11" id="KW-0482">Metalloprotease</keyword>
<dbReference type="GO" id="GO:0008237">
    <property type="term" value="F:metallopeptidase activity"/>
    <property type="evidence" value="ECO:0007669"/>
    <property type="project" value="UniProtKB-KW"/>
</dbReference>
<feature type="transmembrane region" description="Helical" evidence="11">
    <location>
        <begin position="104"/>
        <end position="125"/>
    </location>
</feature>
<keyword evidence="5 11" id="KW-0812">Transmembrane</keyword>
<comment type="cofactor">
    <cofactor evidence="1 11">
        <name>Zn(2+)</name>
        <dbReference type="ChEBI" id="CHEBI:29105"/>
    </cofactor>
</comment>
<dbReference type="RefSeq" id="WP_345329745.1">
    <property type="nucleotide sequence ID" value="NZ_BAABJI010000001.1"/>
</dbReference>
<dbReference type="SUPFAM" id="SSF50156">
    <property type="entry name" value="PDZ domain-like"/>
    <property type="match status" value="2"/>
</dbReference>
<keyword evidence="7 11" id="KW-0862">Zinc</keyword>
<dbReference type="InterPro" id="IPR008915">
    <property type="entry name" value="Peptidase_M50"/>
</dbReference>
<dbReference type="NCBIfam" id="TIGR00054">
    <property type="entry name" value="RIP metalloprotease RseP"/>
    <property type="match status" value="1"/>
</dbReference>
<evidence type="ECO:0000256" key="5">
    <source>
        <dbReference type="ARBA" id="ARBA00022692"/>
    </source>
</evidence>
<dbReference type="Proteomes" id="UP001501436">
    <property type="component" value="Unassembled WGS sequence"/>
</dbReference>
<gene>
    <name evidence="13" type="primary">rseP_1</name>
    <name evidence="13" type="ORF">GCM10023313_09170</name>
</gene>
<proteinExistence type="inferred from homology"/>
<dbReference type="PANTHER" id="PTHR42837:SF2">
    <property type="entry name" value="MEMBRANE METALLOPROTEASE ARASP2, CHLOROPLASTIC-RELATED"/>
    <property type="match status" value="1"/>
</dbReference>
<evidence type="ECO:0000256" key="11">
    <source>
        <dbReference type="RuleBase" id="RU362031"/>
    </source>
</evidence>
<dbReference type="SMART" id="SM00228">
    <property type="entry name" value="PDZ"/>
    <property type="match status" value="2"/>
</dbReference>
<feature type="domain" description="PDZ" evidence="12">
    <location>
        <begin position="121"/>
        <end position="192"/>
    </location>
</feature>
<keyword evidence="14" id="KW-1185">Reference proteome</keyword>
<dbReference type="InterPro" id="IPR001478">
    <property type="entry name" value="PDZ"/>
</dbReference>
<dbReference type="Pfam" id="PF02163">
    <property type="entry name" value="Peptidase_M50"/>
    <property type="match status" value="1"/>
</dbReference>
<evidence type="ECO:0000256" key="8">
    <source>
        <dbReference type="ARBA" id="ARBA00022989"/>
    </source>
</evidence>
<organism evidence="13 14">
    <name type="scientific">Mucilaginibacter defluvii</name>
    <dbReference type="NCBI Taxonomy" id="1196019"/>
    <lineage>
        <taxon>Bacteria</taxon>
        <taxon>Pseudomonadati</taxon>
        <taxon>Bacteroidota</taxon>
        <taxon>Sphingobacteriia</taxon>
        <taxon>Sphingobacteriales</taxon>
        <taxon>Sphingobacteriaceae</taxon>
        <taxon>Mucilaginibacter</taxon>
    </lineage>
</organism>
<dbReference type="EC" id="3.4.24.-" evidence="11"/>
<comment type="caution">
    <text evidence="13">The sequence shown here is derived from an EMBL/GenBank/DDBJ whole genome shotgun (WGS) entry which is preliminary data.</text>
</comment>
<reference evidence="14" key="1">
    <citation type="journal article" date="2019" name="Int. J. Syst. Evol. Microbiol.">
        <title>The Global Catalogue of Microorganisms (GCM) 10K type strain sequencing project: providing services to taxonomists for standard genome sequencing and annotation.</title>
        <authorList>
            <consortium name="The Broad Institute Genomics Platform"/>
            <consortium name="The Broad Institute Genome Sequencing Center for Infectious Disease"/>
            <person name="Wu L."/>
            <person name="Ma J."/>
        </authorList>
    </citation>
    <scope>NUCLEOTIDE SEQUENCE [LARGE SCALE GENOMIC DNA]</scope>
    <source>
        <strain evidence="14">JCM 18283</strain>
    </source>
</reference>
<evidence type="ECO:0000256" key="1">
    <source>
        <dbReference type="ARBA" id="ARBA00001947"/>
    </source>
</evidence>
<keyword evidence="6 11" id="KW-0378">Hydrolase</keyword>
<evidence type="ECO:0000256" key="4">
    <source>
        <dbReference type="ARBA" id="ARBA00022670"/>
    </source>
</evidence>
<evidence type="ECO:0000313" key="13">
    <source>
        <dbReference type="EMBL" id="GAA4908393.1"/>
    </source>
</evidence>
<keyword evidence="8 11" id="KW-1133">Transmembrane helix</keyword>
<evidence type="ECO:0000256" key="7">
    <source>
        <dbReference type="ARBA" id="ARBA00022833"/>
    </source>
</evidence>
<evidence type="ECO:0000259" key="12">
    <source>
        <dbReference type="SMART" id="SM00228"/>
    </source>
</evidence>
<dbReference type="Pfam" id="PF17820">
    <property type="entry name" value="PDZ_6"/>
    <property type="match status" value="1"/>
</dbReference>
<feature type="domain" description="PDZ" evidence="12">
    <location>
        <begin position="208"/>
        <end position="280"/>
    </location>
</feature>
<dbReference type="InterPro" id="IPR004387">
    <property type="entry name" value="Pept_M50_Zn"/>
</dbReference>
<feature type="transmembrane region" description="Helical" evidence="11">
    <location>
        <begin position="417"/>
        <end position="436"/>
    </location>
</feature>
<sequence length="442" mass="48809">MDVIVMIGQLLLGLSILVILHEFGHFIAARAFGIKVEKFYLFFDAWNFSLFKFNYKGVEYGIGWLPLGGYVKIAGMIDESMDTEQMAGEPQPWEFRSKPAWQRLIVMLGGIIVNIIVGIFIFWMLTVKYGESYIPNDQIKYGIVPGTIGQKIGLRAGDKIYAINGKPVERFEDISSSKVLIDNATLNVDRNGQKLDIAIPADILNDISDLGIEQFISRVPRSKIKVDSLLPTGTAIKAGLAKGDVITAVNNKPVVYFDELQSALKPLKNRKVTLQVNRNGNQLDLPVQTSKDGTIGFANKFDIPEKTIDYGFFASLPIGANRAVTSFVDNAKGLGKLFTGKVKATKAVSSPIGIATLYGGEWEWARFWSLTGLLSMVLALMNLLPIPALDGGHALFLLIEMIKGKPLSDKFLERAQMVGFVLLISLMLFAFGNDIFKHILPK</sequence>
<dbReference type="EMBL" id="BAABJI010000001">
    <property type="protein sequence ID" value="GAA4908393.1"/>
    <property type="molecule type" value="Genomic_DNA"/>
</dbReference>
<dbReference type="InterPro" id="IPR036034">
    <property type="entry name" value="PDZ_sf"/>
</dbReference>
<evidence type="ECO:0000256" key="10">
    <source>
        <dbReference type="ARBA" id="ARBA00023136"/>
    </source>
</evidence>
<comment type="similarity">
    <text evidence="3 11">Belongs to the peptidase M50B family.</text>
</comment>
<comment type="subcellular location">
    <subcellularLocation>
        <location evidence="2">Membrane</location>
        <topology evidence="2">Multi-pass membrane protein</topology>
    </subcellularLocation>
</comment>
<feature type="transmembrane region" description="Helical" evidence="11">
    <location>
        <begin position="367"/>
        <end position="388"/>
    </location>
</feature>
<name>A0ABP9FQN2_9SPHI</name>
<protein>
    <recommendedName>
        <fullName evidence="11">Zinc metalloprotease</fullName>
        <ecNumber evidence="11">3.4.24.-</ecNumber>
    </recommendedName>
</protein>
<dbReference type="Gene3D" id="2.30.42.10">
    <property type="match status" value="2"/>
</dbReference>
<dbReference type="CDD" id="cd06163">
    <property type="entry name" value="S2P-M50_PDZ_RseP-like"/>
    <property type="match status" value="2"/>
</dbReference>
<keyword evidence="10 11" id="KW-0472">Membrane</keyword>
<accession>A0ABP9FQN2</accession>
<evidence type="ECO:0000256" key="6">
    <source>
        <dbReference type="ARBA" id="ARBA00022801"/>
    </source>
</evidence>
<evidence type="ECO:0000313" key="14">
    <source>
        <dbReference type="Proteomes" id="UP001501436"/>
    </source>
</evidence>
<evidence type="ECO:0000256" key="3">
    <source>
        <dbReference type="ARBA" id="ARBA00007931"/>
    </source>
</evidence>
<keyword evidence="11" id="KW-0479">Metal-binding</keyword>
<keyword evidence="4" id="KW-0645">Protease</keyword>
<dbReference type="PANTHER" id="PTHR42837">
    <property type="entry name" value="REGULATOR OF SIGMA-E PROTEASE RSEP"/>
    <property type="match status" value="1"/>
</dbReference>
<evidence type="ECO:0000256" key="2">
    <source>
        <dbReference type="ARBA" id="ARBA00004141"/>
    </source>
</evidence>